<proteinExistence type="predicted"/>
<dbReference type="AlphaFoldDB" id="A0AAV2F606"/>
<protein>
    <submittedName>
        <fullName evidence="1">Uncharacterized protein</fullName>
    </submittedName>
</protein>
<accession>A0AAV2F606</accession>
<dbReference type="EMBL" id="OZ034819">
    <property type="protein sequence ID" value="CAL1393403.1"/>
    <property type="molecule type" value="Genomic_DNA"/>
</dbReference>
<evidence type="ECO:0000313" key="2">
    <source>
        <dbReference type="Proteomes" id="UP001497516"/>
    </source>
</evidence>
<keyword evidence="2" id="KW-1185">Reference proteome</keyword>
<sequence length="94" mass="11071">MRDDRPRNSQQQQDCSFYASNSQGLQLNIKSQSSFCKKCFYLKPPISQQKRYLEMRKNGRMEKACRSIPEISLKVDRLAIRVCMLFSMIFSHSL</sequence>
<dbReference type="InterPro" id="IPR036533">
    <property type="entry name" value="BAG_dom_sf"/>
</dbReference>
<name>A0AAV2F606_9ROSI</name>
<reference evidence="1 2" key="1">
    <citation type="submission" date="2024-04" db="EMBL/GenBank/DDBJ databases">
        <authorList>
            <person name="Fracassetti M."/>
        </authorList>
    </citation>
    <scope>NUCLEOTIDE SEQUENCE [LARGE SCALE GENOMIC DNA]</scope>
</reference>
<gene>
    <name evidence="1" type="ORF">LTRI10_LOCUS33983</name>
</gene>
<organism evidence="1 2">
    <name type="scientific">Linum trigynum</name>
    <dbReference type="NCBI Taxonomy" id="586398"/>
    <lineage>
        <taxon>Eukaryota</taxon>
        <taxon>Viridiplantae</taxon>
        <taxon>Streptophyta</taxon>
        <taxon>Embryophyta</taxon>
        <taxon>Tracheophyta</taxon>
        <taxon>Spermatophyta</taxon>
        <taxon>Magnoliopsida</taxon>
        <taxon>eudicotyledons</taxon>
        <taxon>Gunneridae</taxon>
        <taxon>Pentapetalae</taxon>
        <taxon>rosids</taxon>
        <taxon>fabids</taxon>
        <taxon>Malpighiales</taxon>
        <taxon>Linaceae</taxon>
        <taxon>Linum</taxon>
    </lineage>
</organism>
<evidence type="ECO:0000313" key="1">
    <source>
        <dbReference type="EMBL" id="CAL1393403.1"/>
    </source>
</evidence>
<dbReference type="GO" id="GO:0051087">
    <property type="term" value="F:protein-folding chaperone binding"/>
    <property type="evidence" value="ECO:0007669"/>
    <property type="project" value="InterPro"/>
</dbReference>
<dbReference type="Proteomes" id="UP001497516">
    <property type="component" value="Chromosome 6"/>
</dbReference>
<dbReference type="Gene3D" id="1.20.58.120">
    <property type="entry name" value="BAG domain"/>
    <property type="match status" value="1"/>
</dbReference>